<feature type="compositionally biased region" description="Low complexity" evidence="1">
    <location>
        <begin position="56"/>
        <end position="66"/>
    </location>
</feature>
<proteinExistence type="predicted"/>
<evidence type="ECO:0000259" key="2">
    <source>
        <dbReference type="Pfam" id="PF05678"/>
    </source>
</evidence>
<dbReference type="InterPro" id="IPR008889">
    <property type="entry name" value="VQ"/>
</dbReference>
<dbReference type="AlphaFoldDB" id="A0A3L6E8C3"/>
<name>A0A3L6E8C3_MAIZE</name>
<feature type="region of interest" description="Disordered" evidence="1">
    <location>
        <begin position="47"/>
        <end position="96"/>
    </location>
</feature>
<feature type="domain" description="VQ" evidence="2">
    <location>
        <begin position="29"/>
        <end position="44"/>
    </location>
</feature>
<dbReference type="ExpressionAtlas" id="A0A3L6E8C3">
    <property type="expression patterns" value="baseline"/>
</dbReference>
<organism evidence="3">
    <name type="scientific">Zea mays</name>
    <name type="common">Maize</name>
    <dbReference type="NCBI Taxonomy" id="4577"/>
    <lineage>
        <taxon>Eukaryota</taxon>
        <taxon>Viridiplantae</taxon>
        <taxon>Streptophyta</taxon>
        <taxon>Embryophyta</taxon>
        <taxon>Tracheophyta</taxon>
        <taxon>Spermatophyta</taxon>
        <taxon>Magnoliopsida</taxon>
        <taxon>Liliopsida</taxon>
        <taxon>Poales</taxon>
        <taxon>Poaceae</taxon>
        <taxon>PACMAD clade</taxon>
        <taxon>Panicoideae</taxon>
        <taxon>Andropogonodae</taxon>
        <taxon>Andropogoneae</taxon>
        <taxon>Tripsacinae</taxon>
        <taxon>Zea</taxon>
    </lineage>
</organism>
<protein>
    <recommendedName>
        <fullName evidence="2">VQ domain-containing protein</fullName>
    </recommendedName>
</protein>
<comment type="caution">
    <text evidence="3">The sequence shown here is derived from an EMBL/GenBank/DDBJ whole genome shotgun (WGS) entry which is preliminary data.</text>
</comment>
<dbReference type="Pfam" id="PF05678">
    <property type="entry name" value="VQ"/>
    <property type="match status" value="1"/>
</dbReference>
<dbReference type="Proteomes" id="UP000251960">
    <property type="component" value="Chromosome 6"/>
</dbReference>
<accession>A0A3L6E8C3</accession>
<sequence>MSSREEEGNPNKPVTVKIIETVYVEAGTADDFKSVVQRFTGKDAVAAELEESGSRPAAAAPPQAAQSREMGQGSLGDRKPAAPAADPAKGTSSGER</sequence>
<gene>
    <name evidence="3" type="ORF">Zm00014a_015916</name>
</gene>
<dbReference type="EMBL" id="NCVQ01000007">
    <property type="protein sequence ID" value="PWZ17060.1"/>
    <property type="molecule type" value="Genomic_DNA"/>
</dbReference>
<evidence type="ECO:0000256" key="1">
    <source>
        <dbReference type="SAM" id="MobiDB-lite"/>
    </source>
</evidence>
<evidence type="ECO:0000313" key="3">
    <source>
        <dbReference type="EMBL" id="PWZ17060.1"/>
    </source>
</evidence>
<reference evidence="3" key="1">
    <citation type="journal article" date="2018" name="Nat. Genet.">
        <title>Extensive intraspecific gene order and gene structural variations between Mo17 and other maize genomes.</title>
        <authorList>
            <person name="Sun S."/>
            <person name="Zhou Y."/>
            <person name="Chen J."/>
            <person name="Shi J."/>
            <person name="Zhao H."/>
            <person name="Zhao H."/>
            <person name="Song W."/>
            <person name="Zhang M."/>
            <person name="Cui Y."/>
            <person name="Dong X."/>
            <person name="Liu H."/>
            <person name="Ma X."/>
            <person name="Jiao Y."/>
            <person name="Wang B."/>
            <person name="Wei X."/>
            <person name="Stein J.C."/>
            <person name="Glaubitz J.C."/>
            <person name="Lu F."/>
            <person name="Yu G."/>
            <person name="Liang C."/>
            <person name="Fengler K."/>
            <person name="Li B."/>
            <person name="Rafalski A."/>
            <person name="Schnable P.S."/>
            <person name="Ware D.H."/>
            <person name="Buckler E.S."/>
            <person name="Lai J."/>
        </authorList>
    </citation>
    <scope>NUCLEOTIDE SEQUENCE [LARGE SCALE GENOMIC DNA]</scope>
    <source>
        <tissue evidence="3">Seedling</tissue>
    </source>
</reference>
<dbReference type="InterPro" id="IPR039608">
    <property type="entry name" value="VQ_1/10"/>
</dbReference>
<dbReference type="PANTHER" id="PTHR34777">
    <property type="entry name" value="VQ MOTIF-CONTAINING PROTEIN 10"/>
    <property type="match status" value="1"/>
</dbReference>
<dbReference type="PANTHER" id="PTHR34777:SF1">
    <property type="entry name" value="VQ MOTIF-CONTAINING PROTEIN 10"/>
    <property type="match status" value="1"/>
</dbReference>